<proteinExistence type="predicted"/>
<dbReference type="Gene3D" id="3.40.1000.10">
    <property type="entry name" value="Mog1/PsbP, alpha/beta/alpha sandwich"/>
    <property type="match status" value="1"/>
</dbReference>
<protein>
    <submittedName>
        <fullName evidence="1">DUF1795 domain-containing protein</fullName>
    </submittedName>
</protein>
<dbReference type="Pfam" id="PF08786">
    <property type="entry name" value="DcrB"/>
    <property type="match status" value="1"/>
</dbReference>
<accession>A0ABS6VJ97</accession>
<name>A0ABS6VJ97_9GAMM</name>
<dbReference type="SUPFAM" id="SSF55724">
    <property type="entry name" value="Mog1p/PsbP-like"/>
    <property type="match status" value="1"/>
</dbReference>
<dbReference type="InterPro" id="IPR016123">
    <property type="entry name" value="Mog1/PsbP_a/b/a-sand"/>
</dbReference>
<dbReference type="RefSeq" id="WP_096011299.1">
    <property type="nucleotide sequence ID" value="NZ_CP193912.1"/>
</dbReference>
<reference evidence="1 2" key="1">
    <citation type="submission" date="2021-07" db="EMBL/GenBank/DDBJ databases">
        <title>A novel phosphonate cluster across the Pantoea species complex is important for pathogenicity in onion.</title>
        <authorList>
            <person name="Zhao M."/>
            <person name="Stice S."/>
            <person name="Shin G.Y."/>
            <person name="Coutinho T."/>
            <person name="Gitaitis R."/>
            <person name="Kvitko B."/>
            <person name="Dutta B."/>
        </authorList>
    </citation>
    <scope>NUCLEOTIDE SEQUENCE [LARGE SCALE GENOMIC DNA]</scope>
    <source>
        <strain evidence="1 2">BD 382</strain>
    </source>
</reference>
<evidence type="ECO:0000313" key="1">
    <source>
        <dbReference type="EMBL" id="MBW1259399.1"/>
    </source>
</evidence>
<gene>
    <name evidence="1" type="ORF">KYI95_19700</name>
</gene>
<keyword evidence="2" id="KW-1185">Reference proteome</keyword>
<dbReference type="EMBL" id="JAHVXZ010000016">
    <property type="protein sequence ID" value="MBW1259399.1"/>
    <property type="molecule type" value="Genomic_DNA"/>
</dbReference>
<evidence type="ECO:0000313" key="2">
    <source>
        <dbReference type="Proteomes" id="UP001197236"/>
    </source>
</evidence>
<organism evidence="1 2">
    <name type="scientific">Pantoea allii</name>
    <dbReference type="NCBI Taxonomy" id="574096"/>
    <lineage>
        <taxon>Bacteria</taxon>
        <taxon>Pseudomonadati</taxon>
        <taxon>Pseudomonadota</taxon>
        <taxon>Gammaproteobacteria</taxon>
        <taxon>Enterobacterales</taxon>
        <taxon>Erwiniaceae</taxon>
        <taxon>Pantoea</taxon>
    </lineage>
</organism>
<dbReference type="Proteomes" id="UP001197236">
    <property type="component" value="Unassembled WGS sequence"/>
</dbReference>
<dbReference type="InterPro" id="IPR014894">
    <property type="entry name" value="DcrB/EagT6"/>
</dbReference>
<sequence length="143" mass="15768">MNLSPHDCLFTEGMLTLPAGYQDRTVNVFTAPGQPPLNLSRDRTEEGENLSDYVTRQTALMAQHLKGWKLLSRDTAVTGNDLGQGEVVEATYLRGGKRVSQRQAVFVLPDTQVLVFTVSADGPLTDPDRDVLNNLLLSFRLHG</sequence>
<comment type="caution">
    <text evidence="1">The sequence shown here is derived from an EMBL/GenBank/DDBJ whole genome shotgun (WGS) entry which is preliminary data.</text>
</comment>